<dbReference type="PANTHER" id="PTHR43805">
    <property type="entry name" value="GLYCEROPHOSPHORYL DIESTER PHOSPHODIESTERASE"/>
    <property type="match status" value="1"/>
</dbReference>
<dbReference type="EMBL" id="JAAQHG020000018">
    <property type="protein sequence ID" value="KAL1585650.1"/>
    <property type="molecule type" value="Genomic_DNA"/>
</dbReference>
<dbReference type="GO" id="GO:0008081">
    <property type="term" value="F:phosphoric diester hydrolase activity"/>
    <property type="evidence" value="ECO:0007669"/>
    <property type="project" value="InterPro"/>
</dbReference>
<feature type="domain" description="GP-PDE" evidence="1">
    <location>
        <begin position="1"/>
        <end position="226"/>
    </location>
</feature>
<accession>A0AB34KQ17</accession>
<proteinExistence type="predicted"/>
<dbReference type="GO" id="GO:0006629">
    <property type="term" value="P:lipid metabolic process"/>
    <property type="evidence" value="ECO:0007669"/>
    <property type="project" value="InterPro"/>
</dbReference>
<evidence type="ECO:0000313" key="3">
    <source>
        <dbReference type="Proteomes" id="UP000803884"/>
    </source>
</evidence>
<dbReference type="InterPro" id="IPR030395">
    <property type="entry name" value="GP_PDE_dom"/>
</dbReference>
<gene>
    <name evidence="2" type="ORF">WHR41_06031</name>
</gene>
<dbReference type="PROSITE" id="PS51704">
    <property type="entry name" value="GP_PDE"/>
    <property type="match status" value="1"/>
</dbReference>
<organism evidence="2 3">
    <name type="scientific">Cladosporium halotolerans</name>
    <dbReference type="NCBI Taxonomy" id="1052096"/>
    <lineage>
        <taxon>Eukaryota</taxon>
        <taxon>Fungi</taxon>
        <taxon>Dikarya</taxon>
        <taxon>Ascomycota</taxon>
        <taxon>Pezizomycotina</taxon>
        <taxon>Dothideomycetes</taxon>
        <taxon>Dothideomycetidae</taxon>
        <taxon>Cladosporiales</taxon>
        <taxon>Cladosporiaceae</taxon>
        <taxon>Cladosporium</taxon>
    </lineage>
</organism>
<dbReference type="Gene3D" id="3.20.20.190">
    <property type="entry name" value="Phosphatidylinositol (PI) phosphodiesterase"/>
    <property type="match status" value="1"/>
</dbReference>
<dbReference type="RefSeq" id="XP_069228756.1">
    <property type="nucleotide sequence ID" value="XM_069374636.1"/>
</dbReference>
<dbReference type="GeneID" id="96007474"/>
<sequence>MKAFRAAVDAGAHAVETDLHITKDEVVVLSHDASLKRCFGRDEKILDKTWDEIKDLRTTQEPHEPMPRLTDLLEFLASPGNEHIWVFLDIKLDNDADQIMRLIASTVASTPSQPSAPWNQRVVLGVWAAKYLPLAQQYLPGFPIMHIAFSTTYARQFFKVENVGFNMMFYALLMPGGRKFLRDAQEKYRRKMLSWTINGEDNMKWCIRRGLDGVVTDEVEKYMDLAESFDEHLEPEPWLPVSPKVLWTALKAYVWVRILLVFYGRRLEPGAKTGSGKAKVGDR</sequence>
<dbReference type="InterPro" id="IPR017946">
    <property type="entry name" value="PLC-like_Pdiesterase_TIM-brl"/>
</dbReference>
<dbReference type="SUPFAM" id="SSF51695">
    <property type="entry name" value="PLC-like phosphodiesterases"/>
    <property type="match status" value="1"/>
</dbReference>
<reference evidence="2 3" key="1">
    <citation type="journal article" date="2020" name="Microbiol. Resour. Announc.">
        <title>Draft Genome Sequence of a Cladosporium Species Isolated from the Mesophotic Ascidian Didemnum maculosum.</title>
        <authorList>
            <person name="Gioti A."/>
            <person name="Siaperas R."/>
            <person name="Nikolaivits E."/>
            <person name="Le Goff G."/>
            <person name="Ouazzani J."/>
            <person name="Kotoulas G."/>
            <person name="Topakas E."/>
        </authorList>
    </citation>
    <scope>NUCLEOTIDE SEQUENCE [LARGE SCALE GENOMIC DNA]</scope>
    <source>
        <strain evidence="2 3">TM138-S3</strain>
    </source>
</reference>
<dbReference type="Proteomes" id="UP000803884">
    <property type="component" value="Unassembled WGS sequence"/>
</dbReference>
<name>A0AB34KQ17_9PEZI</name>
<evidence type="ECO:0000313" key="2">
    <source>
        <dbReference type="EMBL" id="KAL1585650.1"/>
    </source>
</evidence>
<evidence type="ECO:0000259" key="1">
    <source>
        <dbReference type="PROSITE" id="PS51704"/>
    </source>
</evidence>
<dbReference type="CDD" id="cd08570">
    <property type="entry name" value="GDPD_YPL206cp_fungi"/>
    <property type="match status" value="1"/>
</dbReference>
<protein>
    <recommendedName>
        <fullName evidence="1">GP-PDE domain-containing protein</fullName>
    </recommendedName>
</protein>
<dbReference type="AlphaFoldDB" id="A0AB34KQ17"/>
<dbReference type="Pfam" id="PF03009">
    <property type="entry name" value="GDPD"/>
    <property type="match status" value="1"/>
</dbReference>
<comment type="caution">
    <text evidence="2">The sequence shown here is derived from an EMBL/GenBank/DDBJ whole genome shotgun (WGS) entry which is preliminary data.</text>
</comment>
<dbReference type="PANTHER" id="PTHR43805:SF1">
    <property type="entry name" value="GP-PDE DOMAIN-CONTAINING PROTEIN"/>
    <property type="match status" value="1"/>
</dbReference>
<keyword evidence="3" id="KW-1185">Reference proteome</keyword>